<dbReference type="InterPro" id="IPR036264">
    <property type="entry name" value="Bact_exopeptidase_dim_dom"/>
</dbReference>
<keyword evidence="4" id="KW-0378">Hydrolase</keyword>
<dbReference type="Gene3D" id="3.40.630.10">
    <property type="entry name" value="Zn peptidases"/>
    <property type="match status" value="1"/>
</dbReference>
<evidence type="ECO:0000313" key="8">
    <source>
        <dbReference type="EMBL" id="MFC7330715.1"/>
    </source>
</evidence>
<feature type="compositionally biased region" description="Low complexity" evidence="6">
    <location>
        <begin position="10"/>
        <end position="23"/>
    </location>
</feature>
<evidence type="ECO:0000259" key="7">
    <source>
        <dbReference type="Pfam" id="PF07687"/>
    </source>
</evidence>
<dbReference type="PIRSF" id="PIRSF036696">
    <property type="entry name" value="ACY-1"/>
    <property type="match status" value="1"/>
</dbReference>
<gene>
    <name evidence="8" type="ORF">ACFQRF_23570</name>
</gene>
<dbReference type="InterPro" id="IPR002933">
    <property type="entry name" value="Peptidase_M20"/>
</dbReference>
<dbReference type="NCBIfam" id="NF005913">
    <property type="entry name" value="PRK07906.1"/>
    <property type="match status" value="1"/>
</dbReference>
<keyword evidence="9" id="KW-1185">Reference proteome</keyword>
<protein>
    <submittedName>
        <fullName evidence="8">M20/M25/M40 family metallo-hydrolase</fullName>
    </submittedName>
</protein>
<dbReference type="InterPro" id="IPR050072">
    <property type="entry name" value="Peptidase_M20A"/>
</dbReference>
<dbReference type="Gene3D" id="1.10.150.900">
    <property type="match status" value="1"/>
</dbReference>
<feature type="domain" description="Peptidase M20 dimerisation" evidence="7">
    <location>
        <begin position="228"/>
        <end position="361"/>
    </location>
</feature>
<comment type="similarity">
    <text evidence="2">Belongs to the peptidase M20A family.</text>
</comment>
<dbReference type="EMBL" id="JBHTBH010000013">
    <property type="protein sequence ID" value="MFC7330715.1"/>
    <property type="molecule type" value="Genomic_DNA"/>
</dbReference>
<dbReference type="InterPro" id="IPR001261">
    <property type="entry name" value="ArgE/DapE_CS"/>
</dbReference>
<sequence length="476" mass="50551">MADVTPPWPGTGDTPPWPGTDDTAPGASGDDWAITDEEVVRFTSDLIRIDTTNRGGGDCRERPAAEYVAERLADAGLAPRILESAPGRANVVARVPGSDPAAPGLLVHGHLDVVPADPANWRVPPFSGEVRDGMVWGRGALDMKNADAMVLALVRAWARTGRRPKRDIVLAFTADEEDSAAYGAEWLVREHPGEFEGCTEGISESGGYTHHARTVSGRPVRLYPVGAGERGSAWLRLTAHGTAGHGSRRNPDNAVGALAGAVARIHEHRWPIRLTPVTRAAITEIGAAVGVKVDLDSPGFVAERDLDALLERLDPTSRLVAGTVRNSANPTMLDAGYKVNVIPESASAGIDGRVLPGAAREFEETLDELTGPAVEWAYQHRSDPLVSPVESPTFAAMRSALLAHDPGAHVVPVCLSGGTDAKQFAALGITGYGFTPLRLPADLDHGTLFHGVDERVPVDALRFGVRVLDRFLTSVD</sequence>
<evidence type="ECO:0000313" key="9">
    <source>
        <dbReference type="Proteomes" id="UP001596540"/>
    </source>
</evidence>
<evidence type="ECO:0000256" key="5">
    <source>
        <dbReference type="ARBA" id="ARBA00022833"/>
    </source>
</evidence>
<dbReference type="PANTHER" id="PTHR43808">
    <property type="entry name" value="ACETYLORNITHINE DEACETYLASE"/>
    <property type="match status" value="1"/>
</dbReference>
<reference evidence="9" key="1">
    <citation type="journal article" date="2019" name="Int. J. Syst. Evol. Microbiol.">
        <title>The Global Catalogue of Microorganisms (GCM) 10K type strain sequencing project: providing services to taxonomists for standard genome sequencing and annotation.</title>
        <authorList>
            <consortium name="The Broad Institute Genomics Platform"/>
            <consortium name="The Broad Institute Genome Sequencing Center for Infectious Disease"/>
            <person name="Wu L."/>
            <person name="Ma J."/>
        </authorList>
    </citation>
    <scope>NUCLEOTIDE SEQUENCE [LARGE SCALE GENOMIC DNA]</scope>
    <source>
        <strain evidence="9">CGMCC 4.7382</strain>
    </source>
</reference>
<organism evidence="8 9">
    <name type="scientific">Marinactinospora rubrisoli</name>
    <dbReference type="NCBI Taxonomy" id="2715399"/>
    <lineage>
        <taxon>Bacteria</taxon>
        <taxon>Bacillati</taxon>
        <taxon>Actinomycetota</taxon>
        <taxon>Actinomycetes</taxon>
        <taxon>Streptosporangiales</taxon>
        <taxon>Nocardiopsidaceae</taxon>
        <taxon>Marinactinospora</taxon>
    </lineage>
</organism>
<dbReference type="Pfam" id="PF07687">
    <property type="entry name" value="M20_dimer"/>
    <property type="match status" value="1"/>
</dbReference>
<keyword evidence="5" id="KW-0862">Zinc</keyword>
<evidence type="ECO:0000256" key="6">
    <source>
        <dbReference type="SAM" id="MobiDB-lite"/>
    </source>
</evidence>
<evidence type="ECO:0000256" key="3">
    <source>
        <dbReference type="ARBA" id="ARBA00022723"/>
    </source>
</evidence>
<dbReference type="Proteomes" id="UP001596540">
    <property type="component" value="Unassembled WGS sequence"/>
</dbReference>
<evidence type="ECO:0000256" key="1">
    <source>
        <dbReference type="ARBA" id="ARBA00001947"/>
    </source>
</evidence>
<evidence type="ECO:0000256" key="2">
    <source>
        <dbReference type="ARBA" id="ARBA00006247"/>
    </source>
</evidence>
<accession>A0ABW2KMV0</accession>
<feature type="region of interest" description="Disordered" evidence="6">
    <location>
        <begin position="1"/>
        <end position="32"/>
    </location>
</feature>
<keyword evidence="3" id="KW-0479">Metal-binding</keyword>
<dbReference type="InterPro" id="IPR011650">
    <property type="entry name" value="Peptidase_M20_dimer"/>
</dbReference>
<dbReference type="Gene3D" id="3.30.70.360">
    <property type="match status" value="1"/>
</dbReference>
<dbReference type="PANTHER" id="PTHR43808:SF8">
    <property type="entry name" value="PEPTIDASE M20 DIMERISATION DOMAIN-CONTAINING PROTEIN"/>
    <property type="match status" value="1"/>
</dbReference>
<dbReference type="RefSeq" id="WP_379873360.1">
    <property type="nucleotide sequence ID" value="NZ_JBHTBH010000013.1"/>
</dbReference>
<dbReference type="SUPFAM" id="SSF53187">
    <property type="entry name" value="Zn-dependent exopeptidases"/>
    <property type="match status" value="1"/>
</dbReference>
<name>A0ABW2KMV0_9ACTN</name>
<dbReference type="Pfam" id="PF01546">
    <property type="entry name" value="Peptidase_M20"/>
    <property type="match status" value="1"/>
</dbReference>
<dbReference type="SUPFAM" id="SSF55031">
    <property type="entry name" value="Bacterial exopeptidase dimerisation domain"/>
    <property type="match status" value="1"/>
</dbReference>
<dbReference type="PROSITE" id="PS00758">
    <property type="entry name" value="ARGE_DAPE_CPG2_1"/>
    <property type="match status" value="1"/>
</dbReference>
<comment type="cofactor">
    <cofactor evidence="1">
        <name>Zn(2+)</name>
        <dbReference type="ChEBI" id="CHEBI:29105"/>
    </cofactor>
</comment>
<evidence type="ECO:0000256" key="4">
    <source>
        <dbReference type="ARBA" id="ARBA00022801"/>
    </source>
</evidence>
<comment type="caution">
    <text evidence="8">The sequence shown here is derived from an EMBL/GenBank/DDBJ whole genome shotgun (WGS) entry which is preliminary data.</text>
</comment>
<proteinExistence type="inferred from homology"/>